<dbReference type="PANTHER" id="PTHR11106:SF27">
    <property type="entry name" value="MACRO DOMAIN-CONTAINING PROTEIN"/>
    <property type="match status" value="1"/>
</dbReference>
<dbReference type="HOGENOM" id="CLU_046550_3_1_1"/>
<dbReference type="SUPFAM" id="SSF52949">
    <property type="entry name" value="Macro domain-like"/>
    <property type="match status" value="1"/>
</dbReference>
<dbReference type="InterPro" id="IPR043472">
    <property type="entry name" value="Macro_dom-like"/>
</dbReference>
<reference evidence="3" key="1">
    <citation type="journal article" date="2013" name="Genome Announc.">
        <title>Draft genome sequence of the basidiomycetous yeast-like fungus Pseudozyma hubeiensis SY62, which produces an abundant amount of the biosurfactant mannosylerythritol lipids.</title>
        <authorList>
            <person name="Konishi M."/>
            <person name="Hatada Y."/>
            <person name="Horiuchi J."/>
        </authorList>
    </citation>
    <scope>NUCLEOTIDE SEQUENCE [LARGE SCALE GENOMIC DNA]</scope>
    <source>
        <strain evidence="3">SY62</strain>
    </source>
</reference>
<dbReference type="AlphaFoldDB" id="R9NZE6"/>
<evidence type="ECO:0000313" key="3">
    <source>
        <dbReference type="Proteomes" id="UP000014071"/>
    </source>
</evidence>
<dbReference type="PROSITE" id="PS51154">
    <property type="entry name" value="MACRO"/>
    <property type="match status" value="1"/>
</dbReference>
<dbReference type="EMBL" id="DF238783">
    <property type="protein sequence ID" value="GAC94228.1"/>
    <property type="molecule type" value="Genomic_DNA"/>
</dbReference>
<dbReference type="NCBIfam" id="NF001664">
    <property type="entry name" value="PRK00431.1-6"/>
    <property type="match status" value="1"/>
</dbReference>
<accession>R9NZE6</accession>
<evidence type="ECO:0000259" key="1">
    <source>
        <dbReference type="PROSITE" id="PS51154"/>
    </source>
</evidence>
<dbReference type="STRING" id="1305764.R9NZE6"/>
<dbReference type="GeneID" id="24107094"/>
<dbReference type="Proteomes" id="UP000014071">
    <property type="component" value="Unassembled WGS sequence"/>
</dbReference>
<feature type="domain" description="Macro" evidence="1">
    <location>
        <begin position="25"/>
        <end position="208"/>
    </location>
</feature>
<keyword evidence="3" id="KW-1185">Reference proteome</keyword>
<proteinExistence type="predicted"/>
<dbReference type="OrthoDB" id="6077599at2759"/>
<dbReference type="Pfam" id="PF01661">
    <property type="entry name" value="Macro"/>
    <property type="match status" value="1"/>
</dbReference>
<dbReference type="RefSeq" id="XP_012187815.1">
    <property type="nucleotide sequence ID" value="XM_012332425.1"/>
</dbReference>
<dbReference type="InterPro" id="IPR002589">
    <property type="entry name" value="Macro_dom"/>
</dbReference>
<name>R9NZE6_PSEHS</name>
<dbReference type="SMART" id="SM00506">
    <property type="entry name" value="A1pp"/>
    <property type="match status" value="1"/>
</dbReference>
<dbReference type="CDD" id="cd02908">
    <property type="entry name" value="Macro_OAADPr_deacetylase"/>
    <property type="match status" value="1"/>
</dbReference>
<dbReference type="eggNOG" id="KOG2633">
    <property type="taxonomic scope" value="Eukaryota"/>
</dbReference>
<dbReference type="PANTHER" id="PTHR11106">
    <property type="entry name" value="GANGLIOSIDE INDUCED DIFFERENTIATION ASSOCIATED PROTEIN 2-RELATED"/>
    <property type="match status" value="1"/>
</dbReference>
<protein>
    <recommendedName>
        <fullName evidence="1">Macro domain-containing protein</fullName>
    </recommendedName>
</protein>
<dbReference type="Gene3D" id="3.40.220.10">
    <property type="entry name" value="Leucine Aminopeptidase, subunit E, domain 1"/>
    <property type="match status" value="1"/>
</dbReference>
<evidence type="ECO:0000313" key="2">
    <source>
        <dbReference type="EMBL" id="GAC94228.1"/>
    </source>
</evidence>
<gene>
    <name evidence="2" type="ORF">PHSY_001799</name>
</gene>
<sequence>MVTKLNAIPTLASLYTSTLSSPAPSTLSASIYPFASLLSLHCGDITTLSVDAIVNAANNSLLGGGGVDGAIHRAAGPSLLSECRTLNGCETGSAKTTSAYNLPSKHIIHTVGPVYKSSSHDESERLLRSAYRSSLDELNRIGGKTIAFPSISTGVYGYPFEKAATAALDEIGSWLESNNNHKNIERIILCCFSQKDYDKYLHLAPTLFPPQDVFNQYAVS</sequence>
<organism evidence="2 3">
    <name type="scientific">Pseudozyma hubeiensis (strain SY62)</name>
    <name type="common">Yeast</name>
    <dbReference type="NCBI Taxonomy" id="1305764"/>
    <lineage>
        <taxon>Eukaryota</taxon>
        <taxon>Fungi</taxon>
        <taxon>Dikarya</taxon>
        <taxon>Basidiomycota</taxon>
        <taxon>Ustilaginomycotina</taxon>
        <taxon>Ustilaginomycetes</taxon>
        <taxon>Ustilaginales</taxon>
        <taxon>Ustilaginaceae</taxon>
        <taxon>Pseudozyma</taxon>
    </lineage>
</organism>